<accession>A0A5B1CIZ6</accession>
<dbReference type="OrthoDB" id="286365at2"/>
<name>A0A5B1CIZ6_9BACT</name>
<evidence type="ECO:0000313" key="2">
    <source>
        <dbReference type="Proteomes" id="UP000322699"/>
    </source>
</evidence>
<organism evidence="1 2">
    <name type="scientific">Rubripirellula obstinata</name>
    <dbReference type="NCBI Taxonomy" id="406547"/>
    <lineage>
        <taxon>Bacteria</taxon>
        <taxon>Pseudomonadati</taxon>
        <taxon>Planctomycetota</taxon>
        <taxon>Planctomycetia</taxon>
        <taxon>Pirellulales</taxon>
        <taxon>Pirellulaceae</taxon>
        <taxon>Rubripirellula</taxon>
    </lineage>
</organism>
<keyword evidence="2" id="KW-1185">Reference proteome</keyword>
<reference evidence="1 2" key="1">
    <citation type="submission" date="2019-08" db="EMBL/GenBank/DDBJ databases">
        <title>Deep-cultivation of Planctomycetes and their phenomic and genomic characterization uncovers novel biology.</title>
        <authorList>
            <person name="Wiegand S."/>
            <person name="Jogler M."/>
            <person name="Boedeker C."/>
            <person name="Pinto D."/>
            <person name="Vollmers J."/>
            <person name="Rivas-Marin E."/>
            <person name="Kohn T."/>
            <person name="Peeters S.H."/>
            <person name="Heuer A."/>
            <person name="Rast P."/>
            <person name="Oberbeckmann S."/>
            <person name="Bunk B."/>
            <person name="Jeske O."/>
            <person name="Meyerdierks A."/>
            <person name="Storesund J.E."/>
            <person name="Kallscheuer N."/>
            <person name="Luecker S."/>
            <person name="Lage O.M."/>
            <person name="Pohl T."/>
            <person name="Merkel B.J."/>
            <person name="Hornburger P."/>
            <person name="Mueller R.-W."/>
            <person name="Bruemmer F."/>
            <person name="Labrenz M."/>
            <person name="Spormann A.M."/>
            <person name="Op Den Camp H."/>
            <person name="Overmann J."/>
            <person name="Amann R."/>
            <person name="Jetten M.S.M."/>
            <person name="Mascher T."/>
            <person name="Medema M.H."/>
            <person name="Devos D.P."/>
            <person name="Kaster A.-K."/>
            <person name="Ovreas L."/>
            <person name="Rohde M."/>
            <person name="Galperin M.Y."/>
            <person name="Jogler C."/>
        </authorList>
    </citation>
    <scope>NUCLEOTIDE SEQUENCE [LARGE SCALE GENOMIC DNA]</scope>
    <source>
        <strain evidence="1 2">LF1</strain>
    </source>
</reference>
<protein>
    <submittedName>
        <fullName evidence="1">Uncharacterized protein</fullName>
    </submittedName>
</protein>
<comment type="caution">
    <text evidence="1">The sequence shown here is derived from an EMBL/GenBank/DDBJ whole genome shotgun (WGS) entry which is preliminary data.</text>
</comment>
<evidence type="ECO:0000313" key="1">
    <source>
        <dbReference type="EMBL" id="KAA1261068.1"/>
    </source>
</evidence>
<dbReference type="EMBL" id="VRLW01000001">
    <property type="protein sequence ID" value="KAA1261068.1"/>
    <property type="molecule type" value="Genomic_DNA"/>
</dbReference>
<dbReference type="RefSeq" id="WP_068258185.1">
    <property type="nucleotide sequence ID" value="NZ_LWSK01000003.1"/>
</dbReference>
<proteinExistence type="predicted"/>
<dbReference type="AlphaFoldDB" id="A0A5B1CIZ6"/>
<gene>
    <name evidence="1" type="ORF">LF1_36120</name>
</gene>
<dbReference type="Proteomes" id="UP000322699">
    <property type="component" value="Unassembled WGS sequence"/>
</dbReference>
<sequence length="176" mass="19829">MARQIHDREDLFRDGTQMPIRGRTQIDQAEVVVGFRQTIPEGLCGSASLYWDQDPVYQFNSSGELRRVFLNGQRYAAENGVLMRLNQSRNRSSPDQTETPAGRLKLNPIAVADNETSEILAHLHRCLSQLHASLRQSDPPRWQTHGENTEAFCERLADWIGTIEVPCKIASSPAVT</sequence>